<reference evidence="6" key="1">
    <citation type="submission" date="2021-04" db="EMBL/GenBank/DDBJ databases">
        <authorList>
            <consortium name="Wellcome Sanger Institute Data Sharing"/>
        </authorList>
    </citation>
    <scope>NUCLEOTIDE SEQUENCE [LARGE SCALE GENOMIC DNA]</scope>
</reference>
<dbReference type="Ensembl" id="ENSATET00000035489.3">
    <property type="protein sequence ID" value="ENSATEP00000034983.3"/>
    <property type="gene ID" value="ENSATEG00000030409.1"/>
</dbReference>
<dbReference type="InterPro" id="IPR009003">
    <property type="entry name" value="Peptidase_S1_PA"/>
</dbReference>
<keyword evidence="1" id="KW-0645">Protease</keyword>
<dbReference type="Gene3D" id="2.40.10.10">
    <property type="entry name" value="Trypsin-like serine proteases"/>
    <property type="match status" value="2"/>
</dbReference>
<dbReference type="AlphaFoldDB" id="A0A3Q1JU62"/>
<evidence type="ECO:0000259" key="5">
    <source>
        <dbReference type="SMART" id="SM00020"/>
    </source>
</evidence>
<evidence type="ECO:0000313" key="7">
    <source>
        <dbReference type="Proteomes" id="UP000265040"/>
    </source>
</evidence>
<proteinExistence type="predicted"/>
<keyword evidence="7" id="KW-1185">Reference proteome</keyword>
<dbReference type="GeneTree" id="ENSGT00910000144271"/>
<dbReference type="Pfam" id="PF00089">
    <property type="entry name" value="Trypsin"/>
    <property type="match status" value="1"/>
</dbReference>
<keyword evidence="4" id="KW-1015">Disulfide bond</keyword>
<dbReference type="FunFam" id="2.40.10.10:FF:000036">
    <property type="entry name" value="Trypsin beta"/>
    <property type="match status" value="1"/>
</dbReference>
<keyword evidence="2" id="KW-0378">Hydrolase</keyword>
<sequence length="301" mass="33414">MWLNKVSRCKKKKNTVDKITAYSANCFKGLTCTPREDRVQFAVAMMHGLNTCLLFYLLTWLGQNAIGSEIINGTKVPENSMLFMASVQNDYGHVCGGFLVSEDFVLTAAHCDDMDLSRVVLGTHDLKRVDDNTIRRIEKKCKHPSYETVSSGHDIMLLKLSKKAQLNKKVKPIGLPKTGKEIKDNQICRVAGWGSTKSGGNSIVDLQVVKVPIINLNACKKQWEEVRINLPANIICAGGYQTENGFCQGDSGGPLVCNRMAVGVVSFNMGRNCDYPNVPNVYTDISKYLPWITSILKEKKC</sequence>
<name>A0A3Q1JU62_ANATE</name>
<dbReference type="CDD" id="cd00190">
    <property type="entry name" value="Tryp_SPc"/>
    <property type="match status" value="1"/>
</dbReference>
<reference evidence="6" key="2">
    <citation type="submission" date="2025-08" db="UniProtKB">
        <authorList>
            <consortium name="Ensembl"/>
        </authorList>
    </citation>
    <scope>IDENTIFICATION</scope>
</reference>
<dbReference type="InterPro" id="IPR001254">
    <property type="entry name" value="Trypsin_dom"/>
</dbReference>
<dbReference type="SUPFAM" id="SSF50494">
    <property type="entry name" value="Trypsin-like serine proteases"/>
    <property type="match status" value="1"/>
</dbReference>
<dbReference type="GO" id="GO:0006508">
    <property type="term" value="P:proteolysis"/>
    <property type="evidence" value="ECO:0007669"/>
    <property type="project" value="UniProtKB-KW"/>
</dbReference>
<feature type="domain" description="Peptidase S1" evidence="5">
    <location>
        <begin position="69"/>
        <end position="292"/>
    </location>
</feature>
<dbReference type="InterPro" id="IPR043504">
    <property type="entry name" value="Peptidase_S1_PA_chymotrypsin"/>
</dbReference>
<dbReference type="InterPro" id="IPR018114">
    <property type="entry name" value="TRYPSIN_HIS"/>
</dbReference>
<dbReference type="PANTHER" id="PTHR24271">
    <property type="entry name" value="KALLIKREIN-RELATED"/>
    <property type="match status" value="1"/>
</dbReference>
<evidence type="ECO:0000256" key="4">
    <source>
        <dbReference type="ARBA" id="ARBA00023157"/>
    </source>
</evidence>
<evidence type="ECO:0000313" key="6">
    <source>
        <dbReference type="Ensembl" id="ENSATEP00000034983.3"/>
    </source>
</evidence>
<reference evidence="6" key="3">
    <citation type="submission" date="2025-09" db="UniProtKB">
        <authorList>
            <consortium name="Ensembl"/>
        </authorList>
    </citation>
    <scope>IDENTIFICATION</scope>
</reference>
<dbReference type="Proteomes" id="UP000265040">
    <property type="component" value="Chromosome 4"/>
</dbReference>
<evidence type="ECO:0000256" key="2">
    <source>
        <dbReference type="ARBA" id="ARBA00022801"/>
    </source>
</evidence>
<keyword evidence="3" id="KW-0720">Serine protease</keyword>
<dbReference type="PANTHER" id="PTHR24271:SF87">
    <property type="entry name" value="ARGININE ESTERASE-LIKE-RELATED"/>
    <property type="match status" value="1"/>
</dbReference>
<accession>A0A3Q1JU62</accession>
<protein>
    <recommendedName>
        <fullName evidence="5">Peptidase S1 domain-containing protein</fullName>
    </recommendedName>
</protein>
<dbReference type="InterPro" id="IPR001314">
    <property type="entry name" value="Peptidase_S1A"/>
</dbReference>
<evidence type="ECO:0000256" key="1">
    <source>
        <dbReference type="ARBA" id="ARBA00022670"/>
    </source>
</evidence>
<dbReference type="GO" id="GO:0004252">
    <property type="term" value="F:serine-type endopeptidase activity"/>
    <property type="evidence" value="ECO:0007669"/>
    <property type="project" value="InterPro"/>
</dbReference>
<dbReference type="SMART" id="SM00020">
    <property type="entry name" value="Tryp_SPc"/>
    <property type="match status" value="1"/>
</dbReference>
<gene>
    <name evidence="6" type="primary">GZMA</name>
</gene>
<dbReference type="PRINTS" id="PR00722">
    <property type="entry name" value="CHYMOTRYPSIN"/>
</dbReference>
<dbReference type="PROSITE" id="PS00134">
    <property type="entry name" value="TRYPSIN_HIS"/>
    <property type="match status" value="1"/>
</dbReference>
<evidence type="ECO:0000256" key="3">
    <source>
        <dbReference type="ARBA" id="ARBA00022825"/>
    </source>
</evidence>
<organism evidence="6 7">
    <name type="scientific">Anabas testudineus</name>
    <name type="common">Climbing perch</name>
    <name type="synonym">Anthias testudineus</name>
    <dbReference type="NCBI Taxonomy" id="64144"/>
    <lineage>
        <taxon>Eukaryota</taxon>
        <taxon>Metazoa</taxon>
        <taxon>Chordata</taxon>
        <taxon>Craniata</taxon>
        <taxon>Vertebrata</taxon>
        <taxon>Euteleostomi</taxon>
        <taxon>Actinopterygii</taxon>
        <taxon>Neopterygii</taxon>
        <taxon>Teleostei</taxon>
        <taxon>Neoteleostei</taxon>
        <taxon>Acanthomorphata</taxon>
        <taxon>Anabantaria</taxon>
        <taxon>Anabantiformes</taxon>
        <taxon>Anabantoidei</taxon>
        <taxon>Anabantidae</taxon>
        <taxon>Anabas</taxon>
    </lineage>
</organism>